<dbReference type="Proteomes" id="UP000885759">
    <property type="component" value="Unassembled WGS sequence"/>
</dbReference>
<evidence type="ECO:0000256" key="4">
    <source>
        <dbReference type="ARBA" id="ARBA00023004"/>
    </source>
</evidence>
<dbReference type="Pfam" id="PF01257">
    <property type="entry name" value="2Fe-2S_thioredx"/>
    <property type="match status" value="1"/>
</dbReference>
<evidence type="ECO:0000313" key="7">
    <source>
        <dbReference type="EMBL" id="HGY09202.1"/>
    </source>
</evidence>
<comment type="caution">
    <text evidence="7">The sequence shown here is derived from an EMBL/GenBank/DDBJ whole genome shotgun (WGS) entry which is preliminary data.</text>
</comment>
<gene>
    <name evidence="7" type="ORF">ENK37_03985</name>
</gene>
<dbReference type="Gene3D" id="3.40.50.11540">
    <property type="entry name" value="NADH-ubiquinone oxidoreductase 51kDa subunit"/>
    <property type="match status" value="1"/>
</dbReference>
<dbReference type="EMBL" id="DRPZ01000108">
    <property type="protein sequence ID" value="HGY09202.1"/>
    <property type="molecule type" value="Genomic_DNA"/>
</dbReference>
<keyword evidence="3" id="KW-0479">Metal-binding</keyword>
<evidence type="ECO:0000256" key="1">
    <source>
        <dbReference type="ARBA" id="ARBA00007523"/>
    </source>
</evidence>
<dbReference type="GO" id="GO:0051539">
    <property type="term" value="F:4 iron, 4 sulfur cluster binding"/>
    <property type="evidence" value="ECO:0007669"/>
    <property type="project" value="UniProtKB-KW"/>
</dbReference>
<dbReference type="SUPFAM" id="SSF52833">
    <property type="entry name" value="Thioredoxin-like"/>
    <property type="match status" value="1"/>
</dbReference>
<dbReference type="SUPFAM" id="SSF142019">
    <property type="entry name" value="Nqo1 FMN-binding domain-like"/>
    <property type="match status" value="1"/>
</dbReference>
<evidence type="ECO:0000259" key="6">
    <source>
        <dbReference type="SMART" id="SM00928"/>
    </source>
</evidence>
<sequence length="565" mass="61207">MVRGTWWVVLCAGGPRPARKLGRLPTPRPCEYQKRAPGLIYNGAKAVAKGRCSVDDHPLLLPLLDEALTRRGWLEPADVEAVAREARVPLARAWEAVRFYPRYRTEPPEKRWLLVDDPVARARDFSALLVELEAAGAQAGVHVGTLPSLGLEAVGPALVVEEGAYGRVFAPVQVADLRALAVGKLPPHERETLPAELARNDGVLFGDPDPPPDFPGSDAIVDAVRAADLRGMGGALFPTWRKLEAVRAQASEVKYVVVNGDESEPGNFKDRWLMEHNPRLVWAGAALAARAVGARTIYFYVRGEYTAALERVESARTDLERAGYFDALATHTFRGGGLYICGEESALLESLEGRRAEPRLKPPYPAESGLFGRPTLVSNVETLAHLAWIAAHGAEAYRERRPKLLSISGDVERPGVYELALGTPLAEALEAAGGRPDELQAVLMGGAAGTFLKLPDASELPLDFEVPRLSGDSVGPGALMAFDRTRDLWAVVEGVSAFFAHESCGKCFPCSLGTPHLHAAVMQRERGPELEELFLALEEGSLCGLGQAAPWAVRSLLRRFEGVVR</sequence>
<dbReference type="InterPro" id="IPR019575">
    <property type="entry name" value="Nuop51_4Fe4S-bd"/>
</dbReference>
<keyword evidence="5" id="KW-0411">Iron-sulfur</keyword>
<organism evidence="7">
    <name type="scientific">Oceanithermus profundus</name>
    <dbReference type="NCBI Taxonomy" id="187137"/>
    <lineage>
        <taxon>Bacteria</taxon>
        <taxon>Thermotogati</taxon>
        <taxon>Deinococcota</taxon>
        <taxon>Deinococci</taxon>
        <taxon>Thermales</taxon>
        <taxon>Thermaceae</taxon>
        <taxon>Oceanithermus</taxon>
    </lineage>
</organism>
<dbReference type="Pfam" id="PF01512">
    <property type="entry name" value="Complex1_51K"/>
    <property type="match status" value="1"/>
</dbReference>
<dbReference type="Pfam" id="PF10589">
    <property type="entry name" value="NADH_4Fe-4S"/>
    <property type="match status" value="1"/>
</dbReference>
<protein>
    <submittedName>
        <fullName evidence="7">Proton-conducting membrane transporter</fullName>
    </submittedName>
</protein>
<dbReference type="PANTHER" id="PTHR43578">
    <property type="entry name" value="NADH-QUINONE OXIDOREDUCTASE SUBUNIT F"/>
    <property type="match status" value="1"/>
</dbReference>
<dbReference type="InterPro" id="IPR011538">
    <property type="entry name" value="Nuo51_FMN-bd"/>
</dbReference>
<keyword evidence="4" id="KW-0408">Iron</keyword>
<keyword evidence="2" id="KW-0004">4Fe-4S</keyword>
<feature type="domain" description="NADH-ubiquinone oxidoreductase 51kDa subunit iron-sulphur binding" evidence="6">
    <location>
        <begin position="489"/>
        <end position="533"/>
    </location>
</feature>
<dbReference type="PANTHER" id="PTHR43578:SF3">
    <property type="entry name" value="NADH-QUINONE OXIDOREDUCTASE SUBUNIT F"/>
    <property type="match status" value="1"/>
</dbReference>
<dbReference type="Pfam" id="PF10531">
    <property type="entry name" value="SLBB"/>
    <property type="match status" value="1"/>
</dbReference>
<dbReference type="SUPFAM" id="SSF140490">
    <property type="entry name" value="Nqo1C-terminal domain-like"/>
    <property type="match status" value="1"/>
</dbReference>
<dbReference type="AlphaFoldDB" id="A0A7C4VK49"/>
<evidence type="ECO:0000256" key="3">
    <source>
        <dbReference type="ARBA" id="ARBA00022723"/>
    </source>
</evidence>
<proteinExistence type="inferred from homology"/>
<dbReference type="InterPro" id="IPR019554">
    <property type="entry name" value="Soluble_ligand-bd"/>
</dbReference>
<comment type="similarity">
    <text evidence="1">Belongs to the complex I 51 kDa subunit family.</text>
</comment>
<dbReference type="Gene3D" id="1.10.10.1590">
    <property type="entry name" value="NADH-quinone oxidoreductase subunit E"/>
    <property type="match status" value="1"/>
</dbReference>
<dbReference type="SUPFAM" id="SSF142984">
    <property type="entry name" value="Nqo1 middle domain-like"/>
    <property type="match status" value="1"/>
</dbReference>
<dbReference type="InterPro" id="IPR036249">
    <property type="entry name" value="Thioredoxin-like_sf"/>
</dbReference>
<dbReference type="Gene3D" id="3.10.20.600">
    <property type="match status" value="1"/>
</dbReference>
<evidence type="ECO:0000256" key="2">
    <source>
        <dbReference type="ARBA" id="ARBA00022485"/>
    </source>
</evidence>
<dbReference type="SMART" id="SM00928">
    <property type="entry name" value="NADH_4Fe-4S"/>
    <property type="match status" value="1"/>
</dbReference>
<dbReference type="Gene3D" id="1.20.1440.230">
    <property type="entry name" value="NADH-ubiquinone oxidoreductase 51kDa subunit, iron-sulphur binding domain"/>
    <property type="match status" value="1"/>
</dbReference>
<reference evidence="7" key="1">
    <citation type="journal article" date="2020" name="mSystems">
        <title>Genome- and Community-Level Interaction Insights into Carbon Utilization and Element Cycling Functions of Hydrothermarchaeota in Hydrothermal Sediment.</title>
        <authorList>
            <person name="Zhou Z."/>
            <person name="Liu Y."/>
            <person name="Xu W."/>
            <person name="Pan J."/>
            <person name="Luo Z.H."/>
            <person name="Li M."/>
        </authorList>
    </citation>
    <scope>NUCLEOTIDE SEQUENCE [LARGE SCALE GENOMIC DNA]</scope>
    <source>
        <strain evidence="7">HyVt-570</strain>
    </source>
</reference>
<name>A0A7C4VK49_9DEIN</name>
<accession>A0A7C4VK49</accession>
<dbReference type="InterPro" id="IPR037225">
    <property type="entry name" value="Nuo51_FMN-bd_sf"/>
</dbReference>
<dbReference type="InterPro" id="IPR041921">
    <property type="entry name" value="NuoE_N"/>
</dbReference>
<dbReference type="GO" id="GO:0046872">
    <property type="term" value="F:metal ion binding"/>
    <property type="evidence" value="ECO:0007669"/>
    <property type="project" value="UniProtKB-KW"/>
</dbReference>
<evidence type="ECO:0000256" key="5">
    <source>
        <dbReference type="ARBA" id="ARBA00023014"/>
    </source>
</evidence>
<dbReference type="InterPro" id="IPR037207">
    <property type="entry name" value="Nuop51_4Fe4S-bd_sf"/>
</dbReference>